<keyword evidence="6 7" id="KW-0720">Serine protease</keyword>
<feature type="domain" description="Tail specific protease" evidence="11">
    <location>
        <begin position="872"/>
        <end position="1064"/>
    </location>
</feature>
<accession>A0A3G2EG89</accession>
<feature type="region of interest" description="Disordered" evidence="9">
    <location>
        <begin position="547"/>
        <end position="591"/>
    </location>
</feature>
<dbReference type="EMBL" id="CP033019">
    <property type="protein sequence ID" value="AYM77985.1"/>
    <property type="molecule type" value="Genomic_DNA"/>
</dbReference>
<dbReference type="Gene3D" id="2.130.10.10">
    <property type="entry name" value="YVTN repeat-like/Quinoprotein amine dehydrogenase"/>
    <property type="match status" value="1"/>
</dbReference>
<dbReference type="InterPro" id="IPR005151">
    <property type="entry name" value="Tail-specific_protease"/>
</dbReference>
<evidence type="ECO:0000259" key="11">
    <source>
        <dbReference type="SMART" id="SM00245"/>
    </source>
</evidence>
<dbReference type="SUPFAM" id="SSF69304">
    <property type="entry name" value="Tricorn protease N-terminal domain"/>
    <property type="match status" value="1"/>
</dbReference>
<evidence type="ECO:0000256" key="4">
    <source>
        <dbReference type="ARBA" id="ARBA00022670"/>
    </source>
</evidence>
<dbReference type="PANTHER" id="PTHR43253:SF1">
    <property type="entry name" value="TRICORN PROTEASE HOMOLOG 2-RELATED"/>
    <property type="match status" value="1"/>
</dbReference>
<comment type="function">
    <text evidence="7">Degrades oligopeptides.</text>
</comment>
<dbReference type="SMART" id="SM00245">
    <property type="entry name" value="TSPc"/>
    <property type="match status" value="1"/>
</dbReference>
<feature type="compositionally biased region" description="Basic and acidic residues" evidence="9">
    <location>
        <begin position="547"/>
        <end position="590"/>
    </location>
</feature>
<keyword evidence="3 7" id="KW-0963">Cytoplasm</keyword>
<dbReference type="SUPFAM" id="SSF69322">
    <property type="entry name" value="Tricorn protease domain 2"/>
    <property type="match status" value="1"/>
</dbReference>
<reference evidence="12 13" key="1">
    <citation type="submission" date="2018-10" db="EMBL/GenBank/DDBJ databases">
        <title>Effects of UV and annual dynamics of microbial communities in freshwater RAS systems.</title>
        <authorList>
            <person name="Bekkelund A.K."/>
            <person name="Hansen B.R."/>
            <person name="Stokken H."/>
            <person name="Eriksen B.F."/>
            <person name="Kashulin N.A."/>
        </authorList>
    </citation>
    <scope>NUCLEOTIDE SEQUENCE [LARGE SCALE GENOMIC DNA]</scope>
    <source>
        <strain evidence="12 13">BHSEK</strain>
    </source>
</reference>
<feature type="active site" description="Charge relay system" evidence="8">
    <location>
        <position position="772"/>
    </location>
</feature>
<sequence length="1107" mass="121388">MKKTRILTAIAAASALLLSHPALALPNTQDTRMLSEPAVSSRHIAFIYAGDLWLSNLDGGGARRLTSDLGDKSNPVFSPDGSLIAYSANIDGNVDVYVIAAAGGVPRRLTFHPGVDLAQSFTPDGQAVMFTSPRAAFNNRFQKLFTVPVAGGVETQLEIPNASRATYSPDGKRIAYNPLMPAFKQWKRYRGGTNSWLWLFSSSDKSIEKIPQPTTRSNDVDPIWIGDSVYFRSDRNGEFNLFAYDVKTKAVRQLTRHADFPVLNASAANGTIVYEQAGYLHSFDIASGQAHKLTIGVASDLGQARPRWVKNAKYIRDASISPSGARIAFEYRGEIVTIPADKGDVRNLTQTAGAHERTPIWSPDGRSVAYFSDESGEYELHVRAQDGKGAVRKFKLNGSGFYDNAVWSPDSRKIAFADNGWSMYVIDVGNGKLQKIATEPMYGVDKSMRAAWAPDSRWLAYTLNSPTYTRSAYIYSVEQNKSMPVTDGLSDVAQPVFDKSGKYLYFFASTNAGPSNNWFSQQNEDNLVTRTVWMAVLRRDLPSPLIKESDEEKAAGAESRKESAKAEAESKNDAKSEAKTDPKTGRDDPKVAVAPVAPISIDFDGIATRIVDLPLPAAQFSSLTAGAAGQIFLLRESDGKKAVQRFDLKERKAETVVAEADDFEVSADGKKLLYRHKDNWAMGSATGKLLAPGEGKIKVEAIEVKADPRAEWTQIFNEVWRINRDYFYDPGMHGVDWKAMRDKYAVFLPELSSRADLNRLIQWMCSELAVGHHRGGGGDDFIEAKKVPGGLLGADYEVSDGHYRFKKVYGGLNWNPALRAPLTEPGLNVKAGEYLLAVDSRPLLPPTNLYSAFENTAGKAIDLTVGPSADGKGARTITVVPVPAEDALRNRDWIEGNMRKVNAATNGKVAYVYVPNTAGLGHTYFKRYFFPQADRQAIIVDERFNGGGSVADYYIEILQKKEIAWWTMRYGADMKTPSASIQGPRAMLIDETAGSGGDLLPWMFRKNNMGPLIGKATWGGLVGILGFPVLMDGGTITAPNLAFWTRENGWGVENEGVPPDIEVEQTPADVIAGRDPQLEKAIEVIQAELAKKPPVRPARPAFPDKSK</sequence>
<dbReference type="Pfam" id="PF03572">
    <property type="entry name" value="Peptidase_S41"/>
    <property type="match status" value="1"/>
</dbReference>
<dbReference type="InterPro" id="IPR012393">
    <property type="entry name" value="Tricorn_protease"/>
</dbReference>
<dbReference type="Proteomes" id="UP000279594">
    <property type="component" value="Chromosome"/>
</dbReference>
<dbReference type="SUPFAM" id="SSF52096">
    <property type="entry name" value="ClpP/crotonase"/>
    <property type="match status" value="1"/>
</dbReference>
<dbReference type="InterPro" id="IPR028204">
    <property type="entry name" value="Tricorn_C1"/>
</dbReference>
<dbReference type="Pfam" id="PF26549">
    <property type="entry name" value="Tricorn_N"/>
    <property type="match status" value="1"/>
</dbReference>
<gene>
    <name evidence="12" type="ORF">D9M09_20910</name>
</gene>
<dbReference type="InterPro" id="IPR029045">
    <property type="entry name" value="ClpP/crotonase-like_dom_sf"/>
</dbReference>
<dbReference type="Gene3D" id="3.30.750.44">
    <property type="match status" value="1"/>
</dbReference>
<dbReference type="InterPro" id="IPR015943">
    <property type="entry name" value="WD40/YVTN_repeat-like_dom_sf"/>
</dbReference>
<dbReference type="GO" id="GO:0005737">
    <property type="term" value="C:cytoplasm"/>
    <property type="evidence" value="ECO:0007669"/>
    <property type="project" value="UniProtKB-SubCell"/>
</dbReference>
<evidence type="ECO:0000256" key="1">
    <source>
        <dbReference type="ARBA" id="ARBA00004496"/>
    </source>
</evidence>
<dbReference type="Pfam" id="PF14684">
    <property type="entry name" value="Tricorn_C1"/>
    <property type="match status" value="1"/>
</dbReference>
<dbReference type="PIRSF" id="PIRSF036421">
    <property type="entry name" value="Tricorn_protease"/>
    <property type="match status" value="1"/>
</dbReference>
<feature type="active site" description="Nucleophile" evidence="8">
    <location>
        <position position="995"/>
    </location>
</feature>
<proteinExistence type="inferred from homology"/>
<evidence type="ECO:0000256" key="9">
    <source>
        <dbReference type="SAM" id="MobiDB-lite"/>
    </source>
</evidence>
<dbReference type="GO" id="GO:0008236">
    <property type="term" value="F:serine-type peptidase activity"/>
    <property type="evidence" value="ECO:0007669"/>
    <property type="project" value="UniProtKB-UniRule"/>
</dbReference>
<dbReference type="Pfam" id="PF26550">
    <property type="entry name" value="Tricorn_2nd"/>
    <property type="match status" value="1"/>
</dbReference>
<dbReference type="Gene3D" id="3.90.226.10">
    <property type="entry name" value="2-enoyl-CoA Hydratase, Chain A, domain 1"/>
    <property type="match status" value="1"/>
</dbReference>
<keyword evidence="4 7" id="KW-0645">Protease</keyword>
<evidence type="ECO:0000256" key="6">
    <source>
        <dbReference type="ARBA" id="ARBA00022825"/>
    </source>
</evidence>
<evidence type="ECO:0000256" key="5">
    <source>
        <dbReference type="ARBA" id="ARBA00022801"/>
    </source>
</evidence>
<evidence type="ECO:0000256" key="2">
    <source>
        <dbReference type="ARBA" id="ARBA00008524"/>
    </source>
</evidence>
<feature type="chain" id="PRO_5018311435" description="Tricorn protease homolog" evidence="10">
    <location>
        <begin position="25"/>
        <end position="1107"/>
    </location>
</feature>
<dbReference type="Gene3D" id="2.120.10.60">
    <property type="entry name" value="Tricorn protease N-terminal domain"/>
    <property type="match status" value="1"/>
</dbReference>
<evidence type="ECO:0000313" key="13">
    <source>
        <dbReference type="Proteomes" id="UP000279594"/>
    </source>
</evidence>
<comment type="subcellular location">
    <subcellularLocation>
        <location evidence="1 7">Cytoplasm</location>
    </subcellularLocation>
</comment>
<keyword evidence="10" id="KW-0732">Signal</keyword>
<organism evidence="12 13">
    <name type="scientific">Janthinobacterium agaricidamnosum</name>
    <dbReference type="NCBI Taxonomy" id="55508"/>
    <lineage>
        <taxon>Bacteria</taxon>
        <taxon>Pseudomonadati</taxon>
        <taxon>Pseudomonadota</taxon>
        <taxon>Betaproteobacteria</taxon>
        <taxon>Burkholderiales</taxon>
        <taxon>Oxalobacteraceae</taxon>
        <taxon>Janthinobacterium</taxon>
    </lineage>
</organism>
<dbReference type="PANTHER" id="PTHR43253">
    <property type="entry name" value="TRICORN PROTEASE HOMOLOG 2-RELATED"/>
    <property type="match status" value="1"/>
</dbReference>
<keyword evidence="13" id="KW-1185">Reference proteome</keyword>
<dbReference type="RefSeq" id="WP_121670283.1">
    <property type="nucleotide sequence ID" value="NZ_CP033019.1"/>
</dbReference>
<dbReference type="InterPro" id="IPR036034">
    <property type="entry name" value="PDZ_sf"/>
</dbReference>
<dbReference type="SUPFAM" id="SSF50156">
    <property type="entry name" value="PDZ domain-like"/>
    <property type="match status" value="1"/>
</dbReference>
<evidence type="ECO:0000313" key="12">
    <source>
        <dbReference type="EMBL" id="AYM77985.1"/>
    </source>
</evidence>
<dbReference type="CDD" id="cd07562">
    <property type="entry name" value="Peptidase_S41_TRI"/>
    <property type="match status" value="1"/>
</dbReference>
<dbReference type="Gene3D" id="2.30.42.10">
    <property type="match status" value="1"/>
</dbReference>
<comment type="similarity">
    <text evidence="2 7">Belongs to the peptidase S41B family.</text>
</comment>
<evidence type="ECO:0000256" key="8">
    <source>
        <dbReference type="PIRSR" id="PIRSR036421-1"/>
    </source>
</evidence>
<protein>
    <recommendedName>
        <fullName evidence="7">Tricorn protease homolog</fullName>
        <ecNumber evidence="7">3.4.21.-</ecNumber>
    </recommendedName>
</protein>
<dbReference type="AlphaFoldDB" id="A0A3G2EG89"/>
<dbReference type="EC" id="3.4.21.-" evidence="7"/>
<feature type="active site" description="Charge relay system" evidence="8">
    <location>
        <position position="1053"/>
    </location>
</feature>
<evidence type="ECO:0000256" key="3">
    <source>
        <dbReference type="ARBA" id="ARBA00022490"/>
    </source>
</evidence>
<dbReference type="GO" id="GO:0006508">
    <property type="term" value="P:proteolysis"/>
    <property type="evidence" value="ECO:0007669"/>
    <property type="project" value="UniProtKB-UniRule"/>
</dbReference>
<name>A0A3G2EG89_9BURK</name>
<feature type="signal peptide" evidence="10">
    <location>
        <begin position="1"/>
        <end position="24"/>
    </location>
</feature>
<evidence type="ECO:0000256" key="7">
    <source>
        <dbReference type="PIRNR" id="PIRNR036421"/>
    </source>
</evidence>
<dbReference type="Pfam" id="PF14685">
    <property type="entry name" value="PDZ_Tricorn"/>
    <property type="match status" value="1"/>
</dbReference>
<evidence type="ECO:0000256" key="10">
    <source>
        <dbReference type="SAM" id="SignalP"/>
    </source>
</evidence>
<keyword evidence="5 7" id="KW-0378">Hydrolase</keyword>
<dbReference type="InterPro" id="IPR029414">
    <property type="entry name" value="Tricorn_PDZ"/>
</dbReference>